<evidence type="ECO:0000256" key="12">
    <source>
        <dbReference type="SAM" id="Phobius"/>
    </source>
</evidence>
<dbReference type="PANTHER" id="PTHR43765:SF2">
    <property type="entry name" value="2-DEHYDROPANTOATE 2-REDUCTASE"/>
    <property type="match status" value="1"/>
</dbReference>
<name>A0A5R9EWM0_9BACL</name>
<evidence type="ECO:0000259" key="13">
    <source>
        <dbReference type="Pfam" id="PF02558"/>
    </source>
</evidence>
<sequence length="309" mass="35018">MNETAKEKWGYKMDVGIVGGGAIGLLFASYLKRAGHMVTIYTKRAEQAMKLTGEGLVFHRGGSVEKYHVEAFPIEQIREHELLIIAVKQYQLEDLSPYLKSVKKPESTLLYLQNGMGHVKGFKENGWHAIVAGVVEHGAKRMSDHEIVQTGFGKTKISLVTGQSDLHRWTATLHNKGFPIEIKDNWHEMLSRKLVVNCAINPLTAIFKVPNGELLYNDHFQNLMKKIVKEATFLLHLDEREMWDEVVAVCKYTEQNRSSMLTDIENNRKTEIEAINGFLVEKGNENNIPVPYNDFVYKSVSGMEQVGKA</sequence>
<evidence type="ECO:0000256" key="9">
    <source>
        <dbReference type="ARBA" id="ARBA00032024"/>
    </source>
</evidence>
<evidence type="ECO:0000256" key="10">
    <source>
        <dbReference type="ARBA" id="ARBA00048793"/>
    </source>
</evidence>
<evidence type="ECO:0000256" key="8">
    <source>
        <dbReference type="ARBA" id="ARBA00023002"/>
    </source>
</evidence>
<dbReference type="SUPFAM" id="SSF48179">
    <property type="entry name" value="6-phosphogluconate dehydrogenase C-terminal domain-like"/>
    <property type="match status" value="1"/>
</dbReference>
<keyword evidence="8 11" id="KW-0560">Oxidoreductase</keyword>
<evidence type="ECO:0000256" key="1">
    <source>
        <dbReference type="ARBA" id="ARBA00002919"/>
    </source>
</evidence>
<dbReference type="InterPro" id="IPR050838">
    <property type="entry name" value="Ketopantoate_reductase"/>
</dbReference>
<feature type="domain" description="Ketopantoate reductase C-terminal" evidence="14">
    <location>
        <begin position="186"/>
        <end position="303"/>
    </location>
</feature>
<comment type="function">
    <text evidence="1 11">Catalyzes the NADPH-dependent reduction of ketopantoate into pantoic acid.</text>
</comment>
<keyword evidence="12" id="KW-0472">Membrane</keyword>
<dbReference type="AlphaFoldDB" id="A0A5R9EWM0"/>
<proteinExistence type="inferred from homology"/>
<dbReference type="SUPFAM" id="SSF51735">
    <property type="entry name" value="NAD(P)-binding Rossmann-fold domains"/>
    <property type="match status" value="1"/>
</dbReference>
<dbReference type="InterPro" id="IPR003710">
    <property type="entry name" value="ApbA"/>
</dbReference>
<reference evidence="15 16" key="1">
    <citation type="submission" date="2019-04" db="EMBL/GenBank/DDBJ databases">
        <title>Bacillus caeni sp. nov., a bacterium isolated from mangrove sediment.</title>
        <authorList>
            <person name="Huang H."/>
            <person name="Mo K."/>
            <person name="Hu Y."/>
        </authorList>
    </citation>
    <scope>NUCLEOTIDE SEQUENCE [LARGE SCALE GENOMIC DNA]</scope>
    <source>
        <strain evidence="15 16">HB172195</strain>
    </source>
</reference>
<dbReference type="InterPro" id="IPR036291">
    <property type="entry name" value="NAD(P)-bd_dom_sf"/>
</dbReference>
<dbReference type="Gene3D" id="1.10.1040.10">
    <property type="entry name" value="N-(1-d-carboxylethyl)-l-norvaline Dehydrogenase, domain 2"/>
    <property type="match status" value="1"/>
</dbReference>
<keyword evidence="16" id="KW-1185">Reference proteome</keyword>
<evidence type="ECO:0000256" key="7">
    <source>
        <dbReference type="ARBA" id="ARBA00022857"/>
    </source>
</evidence>
<dbReference type="OrthoDB" id="9800163at2"/>
<evidence type="ECO:0000259" key="14">
    <source>
        <dbReference type="Pfam" id="PF08546"/>
    </source>
</evidence>
<evidence type="ECO:0000313" key="16">
    <source>
        <dbReference type="Proteomes" id="UP000308230"/>
    </source>
</evidence>
<evidence type="ECO:0000256" key="2">
    <source>
        <dbReference type="ARBA" id="ARBA00004994"/>
    </source>
</evidence>
<gene>
    <name evidence="15" type="ORF">FCL54_21280</name>
</gene>
<evidence type="ECO:0000256" key="6">
    <source>
        <dbReference type="ARBA" id="ARBA00022655"/>
    </source>
</evidence>
<evidence type="ECO:0000313" key="15">
    <source>
        <dbReference type="EMBL" id="TLS35231.1"/>
    </source>
</evidence>
<keyword evidence="6 11" id="KW-0566">Pantothenate biosynthesis</keyword>
<evidence type="ECO:0000256" key="11">
    <source>
        <dbReference type="RuleBase" id="RU362068"/>
    </source>
</evidence>
<dbReference type="InterPro" id="IPR008927">
    <property type="entry name" value="6-PGluconate_DH-like_C_sf"/>
</dbReference>
<dbReference type="InterPro" id="IPR013752">
    <property type="entry name" value="KPA_reductase"/>
</dbReference>
<feature type="domain" description="Ketopantoate reductase N-terminal" evidence="13">
    <location>
        <begin position="15"/>
        <end position="159"/>
    </location>
</feature>
<evidence type="ECO:0000256" key="3">
    <source>
        <dbReference type="ARBA" id="ARBA00007870"/>
    </source>
</evidence>
<accession>A0A5R9EWM0</accession>
<keyword evidence="12" id="KW-0812">Transmembrane</keyword>
<evidence type="ECO:0000256" key="5">
    <source>
        <dbReference type="ARBA" id="ARBA00019465"/>
    </source>
</evidence>
<dbReference type="InterPro" id="IPR013328">
    <property type="entry name" value="6PGD_dom2"/>
</dbReference>
<dbReference type="GO" id="GO:0005737">
    <property type="term" value="C:cytoplasm"/>
    <property type="evidence" value="ECO:0007669"/>
    <property type="project" value="TreeGrafter"/>
</dbReference>
<dbReference type="Pfam" id="PF02558">
    <property type="entry name" value="ApbA"/>
    <property type="match status" value="1"/>
</dbReference>
<comment type="catalytic activity">
    <reaction evidence="10 11">
        <text>(R)-pantoate + NADP(+) = 2-dehydropantoate + NADPH + H(+)</text>
        <dbReference type="Rhea" id="RHEA:16233"/>
        <dbReference type="ChEBI" id="CHEBI:11561"/>
        <dbReference type="ChEBI" id="CHEBI:15378"/>
        <dbReference type="ChEBI" id="CHEBI:15980"/>
        <dbReference type="ChEBI" id="CHEBI:57783"/>
        <dbReference type="ChEBI" id="CHEBI:58349"/>
        <dbReference type="EC" id="1.1.1.169"/>
    </reaction>
</comment>
<dbReference type="EMBL" id="SWLG01000025">
    <property type="protein sequence ID" value="TLS35231.1"/>
    <property type="molecule type" value="Genomic_DNA"/>
</dbReference>
<dbReference type="GO" id="GO:0008677">
    <property type="term" value="F:2-dehydropantoate 2-reductase activity"/>
    <property type="evidence" value="ECO:0007669"/>
    <property type="project" value="UniProtKB-EC"/>
</dbReference>
<dbReference type="Gene3D" id="3.40.50.720">
    <property type="entry name" value="NAD(P)-binding Rossmann-like Domain"/>
    <property type="match status" value="1"/>
</dbReference>
<comment type="pathway">
    <text evidence="2 11">Cofactor biosynthesis; (R)-pantothenate biosynthesis; (R)-pantoate from 3-methyl-2-oxobutanoate: step 2/2.</text>
</comment>
<comment type="similarity">
    <text evidence="3 11">Belongs to the ketopantoate reductase family.</text>
</comment>
<dbReference type="InterPro" id="IPR013332">
    <property type="entry name" value="KPR_N"/>
</dbReference>
<keyword evidence="7 11" id="KW-0521">NADP</keyword>
<dbReference type="NCBIfam" id="TIGR00745">
    <property type="entry name" value="apbA_panE"/>
    <property type="match status" value="1"/>
</dbReference>
<evidence type="ECO:0000256" key="4">
    <source>
        <dbReference type="ARBA" id="ARBA00013014"/>
    </source>
</evidence>
<dbReference type="Pfam" id="PF08546">
    <property type="entry name" value="ApbA_C"/>
    <property type="match status" value="1"/>
</dbReference>
<dbReference type="Proteomes" id="UP000308230">
    <property type="component" value="Unassembled WGS sequence"/>
</dbReference>
<dbReference type="UniPathway" id="UPA00028">
    <property type="reaction ID" value="UER00004"/>
</dbReference>
<dbReference type="GO" id="GO:0050661">
    <property type="term" value="F:NADP binding"/>
    <property type="evidence" value="ECO:0007669"/>
    <property type="project" value="TreeGrafter"/>
</dbReference>
<feature type="transmembrane region" description="Helical" evidence="12">
    <location>
        <begin position="15"/>
        <end position="31"/>
    </location>
</feature>
<dbReference type="PANTHER" id="PTHR43765">
    <property type="entry name" value="2-DEHYDROPANTOATE 2-REDUCTASE-RELATED"/>
    <property type="match status" value="1"/>
</dbReference>
<dbReference type="NCBIfam" id="NF005093">
    <property type="entry name" value="PRK06522.2-4"/>
    <property type="match status" value="1"/>
</dbReference>
<protein>
    <recommendedName>
        <fullName evidence="5 11">2-dehydropantoate 2-reductase</fullName>
        <ecNumber evidence="4 11">1.1.1.169</ecNumber>
    </recommendedName>
    <alternativeName>
        <fullName evidence="9 11">Ketopantoate reductase</fullName>
    </alternativeName>
</protein>
<dbReference type="GO" id="GO:0015940">
    <property type="term" value="P:pantothenate biosynthetic process"/>
    <property type="evidence" value="ECO:0007669"/>
    <property type="project" value="UniProtKB-UniPathway"/>
</dbReference>
<organism evidence="15 16">
    <name type="scientific">Exobacillus caeni</name>
    <dbReference type="NCBI Taxonomy" id="2574798"/>
    <lineage>
        <taxon>Bacteria</taxon>
        <taxon>Bacillati</taxon>
        <taxon>Bacillota</taxon>
        <taxon>Bacilli</taxon>
        <taxon>Bacillales</taxon>
        <taxon>Guptibacillaceae</taxon>
        <taxon>Exobacillus</taxon>
    </lineage>
</organism>
<comment type="caution">
    <text evidence="15">The sequence shown here is derived from an EMBL/GenBank/DDBJ whole genome shotgun (WGS) entry which is preliminary data.</text>
</comment>
<keyword evidence="12" id="KW-1133">Transmembrane helix</keyword>
<dbReference type="EC" id="1.1.1.169" evidence="4 11"/>